<dbReference type="AlphaFoldDB" id="A0A0J9W063"/>
<reference evidence="1" key="1">
    <citation type="submission" date="2007-04" db="EMBL/GenBank/DDBJ databases">
        <authorList>
            <consortium name="The Broad Institute Genome Sequencing Platform"/>
            <person name="Birren B."/>
            <person name="Lander E."/>
            <person name="Galagan J."/>
            <person name="Nusbaum C."/>
            <person name="Devon K."/>
            <person name="Ma L.-J."/>
            <person name="Jaffe D."/>
            <person name="Butler J."/>
            <person name="Alvarez P."/>
            <person name="Gnerre S."/>
            <person name="Grabherr M."/>
            <person name="Kleber M."/>
            <person name="Mauceli E."/>
            <person name="Brockman W."/>
            <person name="MacCallum I.A."/>
            <person name="Young S."/>
            <person name="LaButti K."/>
            <person name="DeCaprio D."/>
            <person name="Crawford M."/>
            <person name="Koehrsen M."/>
            <person name="Engels R."/>
            <person name="Montgomery P."/>
            <person name="Pearson M."/>
            <person name="Howarth C."/>
            <person name="Larson L."/>
            <person name="White J."/>
            <person name="O'Leary S."/>
            <person name="Kodira C."/>
            <person name="Zeng Q."/>
            <person name="Yandava C."/>
            <person name="Alvarado L."/>
            <person name="Kistler C."/>
            <person name="Shim W.-B."/>
            <person name="Kang S."/>
            <person name="Woloshuk C."/>
        </authorList>
    </citation>
    <scope>NUCLEOTIDE SEQUENCE</scope>
    <source>
        <strain evidence="1">4287</strain>
    </source>
</reference>
<dbReference type="EMBL" id="DS231718">
    <property type="protein sequence ID" value="KNB16175.1"/>
    <property type="molecule type" value="Genomic_DNA"/>
</dbReference>
<name>A0A0J9W063_FUSO4</name>
<dbReference type="VEuPathDB" id="FungiDB:FOXG_21591"/>
<evidence type="ECO:0000313" key="1">
    <source>
        <dbReference type="EMBL" id="KNB16175.1"/>
    </source>
</evidence>
<dbReference type="RefSeq" id="XP_018254220.1">
    <property type="nucleotide sequence ID" value="XM_018401935.1"/>
</dbReference>
<proteinExistence type="predicted"/>
<sequence length="37" mass="4223">MQTLNVVTYNLLVEMAKRKGFMHIVKDQHGLVGYCGQ</sequence>
<reference evidence="1" key="2">
    <citation type="journal article" date="2010" name="Nature">
        <title>Comparative genomics reveals mobile pathogenicity chromosomes in Fusarium.</title>
        <authorList>
            <person name="Ma L.J."/>
            <person name="van der Does H.C."/>
            <person name="Borkovich K.A."/>
            <person name="Coleman J.J."/>
            <person name="Daboussi M.J."/>
            <person name="Di Pietro A."/>
            <person name="Dufresne M."/>
            <person name="Freitag M."/>
            <person name="Grabherr M."/>
            <person name="Henrissat B."/>
            <person name="Houterman P.M."/>
            <person name="Kang S."/>
            <person name="Shim W.B."/>
            <person name="Woloshuk C."/>
            <person name="Xie X."/>
            <person name="Xu J.R."/>
            <person name="Antoniw J."/>
            <person name="Baker S.E."/>
            <person name="Bluhm B.H."/>
            <person name="Breakspear A."/>
            <person name="Brown D.W."/>
            <person name="Butchko R.A."/>
            <person name="Chapman S."/>
            <person name="Coulson R."/>
            <person name="Coutinho P.M."/>
            <person name="Danchin E.G."/>
            <person name="Diener A."/>
            <person name="Gale L.R."/>
            <person name="Gardiner D.M."/>
            <person name="Goff S."/>
            <person name="Hammond-Kosack K.E."/>
            <person name="Hilburn K."/>
            <person name="Hua-Van A."/>
            <person name="Jonkers W."/>
            <person name="Kazan K."/>
            <person name="Kodira C.D."/>
            <person name="Koehrsen M."/>
            <person name="Kumar L."/>
            <person name="Lee Y.H."/>
            <person name="Li L."/>
            <person name="Manners J.M."/>
            <person name="Miranda-Saavedra D."/>
            <person name="Mukherjee M."/>
            <person name="Park G."/>
            <person name="Park J."/>
            <person name="Park S.Y."/>
            <person name="Proctor R.H."/>
            <person name="Regev A."/>
            <person name="Ruiz-Roldan M.C."/>
            <person name="Sain D."/>
            <person name="Sakthikumar S."/>
            <person name="Sykes S."/>
            <person name="Schwartz D.C."/>
            <person name="Turgeon B.G."/>
            <person name="Wapinski I."/>
            <person name="Yoder O."/>
            <person name="Young S."/>
            <person name="Zeng Q."/>
            <person name="Zhou S."/>
            <person name="Galagan J."/>
            <person name="Cuomo C.A."/>
            <person name="Kistler H.C."/>
            <person name="Rep M."/>
        </authorList>
    </citation>
    <scope>NUCLEOTIDE SEQUENCE [LARGE SCALE GENOMIC DNA]</scope>
    <source>
        <strain evidence="1">4287</strain>
    </source>
</reference>
<gene>
    <name evidence="1" type="ORF">FOXG_21591</name>
</gene>
<dbReference type="GeneID" id="28962297"/>
<organism evidence="1 2">
    <name type="scientific">Fusarium oxysporum f. sp. lycopersici (strain 4287 / CBS 123668 / FGSC 9935 / NRRL 34936)</name>
    <name type="common">Fusarium vascular wilt of tomato</name>
    <dbReference type="NCBI Taxonomy" id="426428"/>
    <lineage>
        <taxon>Eukaryota</taxon>
        <taxon>Fungi</taxon>
        <taxon>Dikarya</taxon>
        <taxon>Ascomycota</taxon>
        <taxon>Pezizomycotina</taxon>
        <taxon>Sordariomycetes</taxon>
        <taxon>Hypocreomycetidae</taxon>
        <taxon>Hypocreales</taxon>
        <taxon>Nectriaceae</taxon>
        <taxon>Fusarium</taxon>
        <taxon>Fusarium oxysporum species complex</taxon>
    </lineage>
</organism>
<dbReference type="KEGG" id="fox:FOXG_21591"/>
<evidence type="ECO:0000313" key="2">
    <source>
        <dbReference type="Proteomes" id="UP000009097"/>
    </source>
</evidence>
<protein>
    <submittedName>
        <fullName evidence="1">Uncharacterized protein</fullName>
    </submittedName>
</protein>
<accession>A0A0J9W063</accession>
<dbReference type="Proteomes" id="UP000009097">
    <property type="component" value="Unassembled WGS sequence"/>
</dbReference>